<organism evidence="1 2">
    <name type="scientific">Vigna radiata var. radiata</name>
    <name type="common">Mung bean</name>
    <name type="synonym">Phaseolus aureus</name>
    <dbReference type="NCBI Taxonomy" id="3916"/>
    <lineage>
        <taxon>Eukaryota</taxon>
        <taxon>Viridiplantae</taxon>
        <taxon>Streptophyta</taxon>
        <taxon>Embryophyta</taxon>
        <taxon>Tracheophyta</taxon>
        <taxon>Spermatophyta</taxon>
        <taxon>Magnoliopsida</taxon>
        <taxon>eudicotyledons</taxon>
        <taxon>Gunneridae</taxon>
        <taxon>Pentapetalae</taxon>
        <taxon>rosids</taxon>
        <taxon>fabids</taxon>
        <taxon>Fabales</taxon>
        <taxon>Fabaceae</taxon>
        <taxon>Papilionoideae</taxon>
        <taxon>50 kb inversion clade</taxon>
        <taxon>NPAAA clade</taxon>
        <taxon>indigoferoid/millettioid clade</taxon>
        <taxon>Phaseoleae</taxon>
        <taxon>Vigna</taxon>
    </lineage>
</organism>
<evidence type="ECO:0000313" key="1">
    <source>
        <dbReference type="Proteomes" id="UP000087766"/>
    </source>
</evidence>
<dbReference type="OrthoDB" id="1425784at2759"/>
<sequence>MVAHIGKARAAVEELKNFFVADSLEGINKKLDKFYVVLILRSLHSHFDHVRDQMLAGDQVPSMDNLVTQFLSVPSLVKDENSIDGIETSAMVALQGRGGGRSNQGGRGGHSMLPQCTYCKKIGHTREKCYALHGYPDKVAHVSKFDDLESKISIEEYQEILRYKSRKSSNPGQYSSMSNVSTAYISRSVEGHSPWILYSGASDHISGTWYGLFDWRRTSVSTTLFLKT</sequence>
<dbReference type="RefSeq" id="XP_022632373.1">
    <property type="nucleotide sequence ID" value="XM_022776652.1"/>
</dbReference>
<proteinExistence type="predicted"/>
<reference evidence="2" key="1">
    <citation type="submission" date="2025-08" db="UniProtKB">
        <authorList>
            <consortium name="RefSeq"/>
        </authorList>
    </citation>
    <scope>IDENTIFICATION</scope>
    <source>
        <tissue evidence="2">Leaf</tissue>
    </source>
</reference>
<dbReference type="KEGG" id="vra:111240830"/>
<evidence type="ECO:0000313" key="2">
    <source>
        <dbReference type="RefSeq" id="XP_022632373.1"/>
    </source>
</evidence>
<dbReference type="GeneID" id="111240830"/>
<name>A0A3Q0EKB3_VIGRR</name>
<dbReference type="PANTHER" id="PTHR34222:SF95">
    <property type="entry name" value="RRNA 2'-O-METHYLTRANSFERASE FIBRILLARIN-LIKE ISOFORM X1"/>
    <property type="match status" value="1"/>
</dbReference>
<dbReference type="Proteomes" id="UP000087766">
    <property type="component" value="Unplaced"/>
</dbReference>
<gene>
    <name evidence="2" type="primary">LOC111240830</name>
</gene>
<protein>
    <submittedName>
        <fullName evidence="2">Uncharacterized protein LOC111240830</fullName>
    </submittedName>
</protein>
<dbReference type="AlphaFoldDB" id="A0A3Q0EKB3"/>
<keyword evidence="1" id="KW-1185">Reference proteome</keyword>
<dbReference type="PANTHER" id="PTHR34222">
    <property type="entry name" value="GAG_PRE-INTEGRS DOMAIN-CONTAINING PROTEIN"/>
    <property type="match status" value="1"/>
</dbReference>
<accession>A0A3Q0EKB3</accession>